<dbReference type="InterPro" id="IPR013249">
    <property type="entry name" value="RNA_pol_sigma70_r4_t2"/>
</dbReference>
<dbReference type="Proteomes" id="UP000278351">
    <property type="component" value="Unassembled WGS sequence"/>
</dbReference>
<dbReference type="Pfam" id="PF08281">
    <property type="entry name" value="Sigma70_r4_2"/>
    <property type="match status" value="1"/>
</dbReference>
<dbReference type="Gene3D" id="1.10.1740.10">
    <property type="match status" value="1"/>
</dbReference>
<dbReference type="CDD" id="cd06171">
    <property type="entry name" value="Sigma70_r4"/>
    <property type="match status" value="1"/>
</dbReference>
<protein>
    <submittedName>
        <fullName evidence="7">Sigma-70 family RNA polymerase sigma factor</fullName>
    </submittedName>
</protein>
<dbReference type="NCBIfam" id="TIGR02937">
    <property type="entry name" value="sigma70-ECF"/>
    <property type="match status" value="1"/>
</dbReference>
<evidence type="ECO:0000313" key="7">
    <source>
        <dbReference type="EMBL" id="RPE08990.1"/>
    </source>
</evidence>
<keyword evidence="4" id="KW-0804">Transcription</keyword>
<dbReference type="GO" id="GO:0006352">
    <property type="term" value="P:DNA-templated transcription initiation"/>
    <property type="evidence" value="ECO:0007669"/>
    <property type="project" value="InterPro"/>
</dbReference>
<evidence type="ECO:0000259" key="5">
    <source>
        <dbReference type="Pfam" id="PF04542"/>
    </source>
</evidence>
<dbReference type="InterPro" id="IPR013325">
    <property type="entry name" value="RNA_pol_sigma_r2"/>
</dbReference>
<dbReference type="InterPro" id="IPR014284">
    <property type="entry name" value="RNA_pol_sigma-70_dom"/>
</dbReference>
<evidence type="ECO:0000313" key="8">
    <source>
        <dbReference type="Proteomes" id="UP000278351"/>
    </source>
</evidence>
<dbReference type="RefSeq" id="WP_123847990.1">
    <property type="nucleotide sequence ID" value="NZ_RPDH01000002.1"/>
</dbReference>
<evidence type="ECO:0000256" key="3">
    <source>
        <dbReference type="ARBA" id="ARBA00023082"/>
    </source>
</evidence>
<evidence type="ECO:0000256" key="2">
    <source>
        <dbReference type="ARBA" id="ARBA00023015"/>
    </source>
</evidence>
<dbReference type="SUPFAM" id="SSF88659">
    <property type="entry name" value="Sigma3 and sigma4 domains of RNA polymerase sigma factors"/>
    <property type="match status" value="1"/>
</dbReference>
<sequence length="189" mass="21553">MHALNGNTPTDHQLVEQVLRGDTRAFAVIIQHTEGLVAQIIFGMVRHAEDRKDLVQDVYLKAFKYLPGFRFQSKLSTWMARIAYNTCVNYLDKKQLLPLPEGSEAELPEDETATAALSRKQLHDILQAGIARLPPLYQTLITLFHQQECSYEEIGQITGLPEGTVKNYLFRARKALRDNLLLQYKKDAL</sequence>
<name>A0A3N4PZ75_9BACT</name>
<organism evidence="7 8">
    <name type="scientific">Chitinophaga lutea</name>
    <dbReference type="NCBI Taxonomy" id="2488634"/>
    <lineage>
        <taxon>Bacteria</taxon>
        <taxon>Pseudomonadati</taxon>
        <taxon>Bacteroidota</taxon>
        <taxon>Chitinophagia</taxon>
        <taxon>Chitinophagales</taxon>
        <taxon>Chitinophagaceae</taxon>
        <taxon>Chitinophaga</taxon>
    </lineage>
</organism>
<dbReference type="SUPFAM" id="SSF88946">
    <property type="entry name" value="Sigma2 domain of RNA polymerase sigma factors"/>
    <property type="match status" value="1"/>
</dbReference>
<keyword evidence="8" id="KW-1185">Reference proteome</keyword>
<comment type="similarity">
    <text evidence="1">Belongs to the sigma-70 factor family. ECF subfamily.</text>
</comment>
<comment type="caution">
    <text evidence="7">The sequence shown here is derived from an EMBL/GenBank/DDBJ whole genome shotgun (WGS) entry which is preliminary data.</text>
</comment>
<keyword evidence="3" id="KW-0731">Sigma factor</keyword>
<reference evidence="7 8" key="1">
    <citation type="submission" date="2018-11" db="EMBL/GenBank/DDBJ databases">
        <title>Chitinophaga lutea sp.nov., isolate from arsenic contaminated soil.</title>
        <authorList>
            <person name="Zong Y."/>
        </authorList>
    </citation>
    <scope>NUCLEOTIDE SEQUENCE [LARGE SCALE GENOMIC DNA]</scope>
    <source>
        <strain evidence="7 8">ZY74</strain>
    </source>
</reference>
<dbReference type="GO" id="GO:0016987">
    <property type="term" value="F:sigma factor activity"/>
    <property type="evidence" value="ECO:0007669"/>
    <property type="project" value="UniProtKB-KW"/>
</dbReference>
<dbReference type="InterPro" id="IPR013324">
    <property type="entry name" value="RNA_pol_sigma_r3/r4-like"/>
</dbReference>
<proteinExistence type="inferred from homology"/>
<evidence type="ECO:0000256" key="4">
    <source>
        <dbReference type="ARBA" id="ARBA00023163"/>
    </source>
</evidence>
<feature type="domain" description="RNA polymerase sigma-70 region 2" evidence="5">
    <location>
        <begin position="30"/>
        <end position="95"/>
    </location>
</feature>
<dbReference type="PANTHER" id="PTHR43133:SF51">
    <property type="entry name" value="RNA POLYMERASE SIGMA FACTOR"/>
    <property type="match status" value="1"/>
</dbReference>
<dbReference type="InterPro" id="IPR036388">
    <property type="entry name" value="WH-like_DNA-bd_sf"/>
</dbReference>
<dbReference type="Gene3D" id="1.10.10.10">
    <property type="entry name" value="Winged helix-like DNA-binding domain superfamily/Winged helix DNA-binding domain"/>
    <property type="match status" value="1"/>
</dbReference>
<dbReference type="AlphaFoldDB" id="A0A3N4PZ75"/>
<evidence type="ECO:0000259" key="6">
    <source>
        <dbReference type="Pfam" id="PF08281"/>
    </source>
</evidence>
<dbReference type="InterPro" id="IPR007627">
    <property type="entry name" value="RNA_pol_sigma70_r2"/>
</dbReference>
<dbReference type="OrthoDB" id="9785675at2"/>
<dbReference type="Pfam" id="PF04542">
    <property type="entry name" value="Sigma70_r2"/>
    <property type="match status" value="1"/>
</dbReference>
<evidence type="ECO:0000256" key="1">
    <source>
        <dbReference type="ARBA" id="ARBA00010641"/>
    </source>
</evidence>
<dbReference type="GO" id="GO:0003677">
    <property type="term" value="F:DNA binding"/>
    <property type="evidence" value="ECO:0007669"/>
    <property type="project" value="InterPro"/>
</dbReference>
<dbReference type="EMBL" id="RPDH01000002">
    <property type="protein sequence ID" value="RPE08990.1"/>
    <property type="molecule type" value="Genomic_DNA"/>
</dbReference>
<dbReference type="PANTHER" id="PTHR43133">
    <property type="entry name" value="RNA POLYMERASE ECF-TYPE SIGMA FACTO"/>
    <property type="match status" value="1"/>
</dbReference>
<feature type="domain" description="RNA polymerase sigma factor 70 region 4 type 2" evidence="6">
    <location>
        <begin position="124"/>
        <end position="176"/>
    </location>
</feature>
<keyword evidence="2" id="KW-0805">Transcription regulation</keyword>
<dbReference type="InterPro" id="IPR039425">
    <property type="entry name" value="RNA_pol_sigma-70-like"/>
</dbReference>
<gene>
    <name evidence="7" type="ORF">EGT74_18430</name>
</gene>
<accession>A0A3N4PZ75</accession>